<proteinExistence type="predicted"/>
<evidence type="ECO:0000313" key="1">
    <source>
        <dbReference type="EMBL" id="QPS45024.1"/>
    </source>
</evidence>
<protein>
    <submittedName>
        <fullName evidence="1">Uncharacterized protein</fullName>
    </submittedName>
</protein>
<evidence type="ECO:0000313" key="2">
    <source>
        <dbReference type="Proteomes" id="UP000594943"/>
    </source>
</evidence>
<sequence length="51" mass="5582">MRTTGSAPAGTIPRIAMLRAPACVPLRRHQFFIDTADNPVDENVYIACARP</sequence>
<organism evidence="1 2">
    <name type="scientific">Burkholderia humptydooensis</name>
    <dbReference type="NCBI Taxonomy" id="430531"/>
    <lineage>
        <taxon>Bacteria</taxon>
        <taxon>Pseudomonadati</taxon>
        <taxon>Pseudomonadota</taxon>
        <taxon>Betaproteobacteria</taxon>
        <taxon>Burkholderiales</taxon>
        <taxon>Burkholderiaceae</taxon>
        <taxon>Burkholderia</taxon>
        <taxon>pseudomallei group</taxon>
    </lineage>
</organism>
<reference evidence="1 2" key="1">
    <citation type="submission" date="2020-12" db="EMBL/GenBank/DDBJ databases">
        <title>FDA dAtabase for Regulatory Grade micrObial Sequences (FDA-ARGOS): Supporting development and validation of Infectious Disease Dx tests.</title>
        <authorList>
            <person name="Nelson B."/>
            <person name="Plummer A."/>
            <person name="Tallon L."/>
            <person name="Sadzewicz L."/>
            <person name="Zhao X."/>
            <person name="Boylan J."/>
            <person name="Ott S."/>
            <person name="Bowen H."/>
            <person name="Vavikolanu K."/>
            <person name="Mehta A."/>
            <person name="Aluvathingal J."/>
            <person name="Nadendla S."/>
            <person name="Myers T."/>
            <person name="Yan Y."/>
            <person name="Sichtig H."/>
        </authorList>
    </citation>
    <scope>NUCLEOTIDE SEQUENCE [LARGE SCALE GENOMIC DNA]</scope>
    <source>
        <strain evidence="1 2">FDAARGOS_899</strain>
    </source>
</reference>
<accession>A0A7T2U3U7</accession>
<dbReference type="EMBL" id="CP065686">
    <property type="protein sequence ID" value="QPS45024.1"/>
    <property type="molecule type" value="Genomic_DNA"/>
</dbReference>
<gene>
    <name evidence="1" type="ORF">I6G56_08195</name>
</gene>
<dbReference type="KEGG" id="bhg:I6G56_08195"/>
<name>A0A7T2U3U7_9BURK</name>
<dbReference type="RefSeq" id="WP_009911874.1">
    <property type="nucleotide sequence ID" value="NZ_CM003626.1"/>
</dbReference>
<dbReference type="AlphaFoldDB" id="A0A7T2U3U7"/>
<dbReference type="Proteomes" id="UP000594943">
    <property type="component" value="Chromosome 1"/>
</dbReference>